<feature type="region of interest" description="Disordered" evidence="3">
    <location>
        <begin position="72"/>
        <end position="102"/>
    </location>
</feature>
<dbReference type="InterPro" id="IPR009071">
    <property type="entry name" value="HMG_box_dom"/>
</dbReference>
<organism evidence="5 6">
    <name type="scientific">Hyalella azteca</name>
    <name type="common">Amphipod</name>
    <dbReference type="NCBI Taxonomy" id="294128"/>
    <lineage>
        <taxon>Eukaryota</taxon>
        <taxon>Metazoa</taxon>
        <taxon>Ecdysozoa</taxon>
        <taxon>Arthropoda</taxon>
        <taxon>Crustacea</taxon>
        <taxon>Multicrustacea</taxon>
        <taxon>Malacostraca</taxon>
        <taxon>Eumalacostraca</taxon>
        <taxon>Peracarida</taxon>
        <taxon>Amphipoda</taxon>
        <taxon>Senticaudata</taxon>
        <taxon>Talitrida</taxon>
        <taxon>Talitroidea</taxon>
        <taxon>Hyalellidae</taxon>
        <taxon>Hyalella</taxon>
    </lineage>
</organism>
<dbReference type="SMART" id="SM00398">
    <property type="entry name" value="HMG"/>
    <property type="match status" value="1"/>
</dbReference>
<dbReference type="Gene3D" id="1.10.30.10">
    <property type="entry name" value="High mobility group box domain"/>
    <property type="match status" value="1"/>
</dbReference>
<evidence type="ECO:0000313" key="5">
    <source>
        <dbReference type="Proteomes" id="UP000694843"/>
    </source>
</evidence>
<evidence type="ECO:0000259" key="4">
    <source>
        <dbReference type="PROSITE" id="PS50118"/>
    </source>
</evidence>
<feature type="compositionally biased region" description="Basic residues" evidence="3">
    <location>
        <begin position="86"/>
        <end position="95"/>
    </location>
</feature>
<dbReference type="PANTHER" id="PTHR48112">
    <property type="entry name" value="HIGH MOBILITY GROUP PROTEIN DSP1"/>
    <property type="match status" value="1"/>
</dbReference>
<evidence type="ECO:0000256" key="3">
    <source>
        <dbReference type="SAM" id="MobiDB-lite"/>
    </source>
</evidence>
<dbReference type="SUPFAM" id="SSF47095">
    <property type="entry name" value="HMG-box"/>
    <property type="match status" value="1"/>
</dbReference>
<feature type="domain" description="HMG box" evidence="4">
    <location>
        <begin position="100"/>
        <end position="169"/>
    </location>
</feature>
<dbReference type="PROSITE" id="PS50118">
    <property type="entry name" value="HMG_BOX_2"/>
    <property type="match status" value="1"/>
</dbReference>
<feature type="DNA-binding region" description="HMG box" evidence="2">
    <location>
        <begin position="100"/>
        <end position="169"/>
    </location>
</feature>
<proteinExistence type="predicted"/>
<dbReference type="InterPro" id="IPR050342">
    <property type="entry name" value="HMGB"/>
</dbReference>
<dbReference type="KEGG" id="hazt:108671367"/>
<gene>
    <name evidence="6" type="primary">LOC108671367</name>
</gene>
<sequence length="424" mass="47076">MAKVGNSGENGSTGHSQADLLKLLSSNNANQLSSASIGALGSIGGLAASPHARQNGSALMRSYEALLQNSARLPPQAAVPSIPGPTRRRKKKRRRQPDMPKKACTPFMHFCSYFKKKLMEEGKEFPQFADFGKRAGELWRNMADTEKVQFNELSEKDRQRYIKDMKEYEERKLAEKEREQELQQQRDKELHVLREKEMERLQKQRHEQLEHQQKQMEHHKQQMEQTQAHQPQAASPTHSNAALMNMLNPLSPLNPLMMAALNQSLMQTMITNPELFKTMYSEAAKNYYLESLKNYYQNSPLPQSNGCSTSVSTSGCTTLTYSPPTDMHSPLSTNPLGSMNMNLNLLSLINSGQLSSQSMSATNGNVSPPAGKSPTLTKVSGSSPIGTPNNMASAALDLSSARLERGGCTSDEELINQDDCEIEA</sequence>
<reference evidence="6" key="1">
    <citation type="submission" date="2025-08" db="UniProtKB">
        <authorList>
            <consortium name="RefSeq"/>
        </authorList>
    </citation>
    <scope>IDENTIFICATION</scope>
    <source>
        <tissue evidence="6">Whole organism</tissue>
    </source>
</reference>
<evidence type="ECO:0000313" key="6">
    <source>
        <dbReference type="RefSeq" id="XP_018014387.1"/>
    </source>
</evidence>
<feature type="compositionally biased region" description="Basic and acidic residues" evidence="3">
    <location>
        <begin position="202"/>
        <end position="222"/>
    </location>
</feature>
<dbReference type="RefSeq" id="XP_018014387.1">
    <property type="nucleotide sequence ID" value="XM_018158898.2"/>
</dbReference>
<feature type="region of interest" description="Disordered" evidence="3">
    <location>
        <begin position="202"/>
        <end position="235"/>
    </location>
</feature>
<feature type="region of interest" description="Disordered" evidence="3">
    <location>
        <begin position="356"/>
        <end position="391"/>
    </location>
</feature>
<accession>A0A8B7NL60</accession>
<name>A0A8B7NL60_HYAAZ</name>
<dbReference type="GO" id="GO:0003677">
    <property type="term" value="F:DNA binding"/>
    <property type="evidence" value="ECO:0007669"/>
    <property type="project" value="UniProtKB-UniRule"/>
</dbReference>
<dbReference type="PANTHER" id="PTHR48112:SF22">
    <property type="entry name" value="MITOCHONDRIAL TRANSCRIPTION FACTOR A, ISOFORM B"/>
    <property type="match status" value="1"/>
</dbReference>
<feature type="compositionally biased region" description="Polar residues" evidence="3">
    <location>
        <begin position="374"/>
        <end position="391"/>
    </location>
</feature>
<dbReference type="GO" id="GO:0005634">
    <property type="term" value="C:nucleus"/>
    <property type="evidence" value="ECO:0007669"/>
    <property type="project" value="UniProtKB-UniRule"/>
</dbReference>
<dbReference type="Pfam" id="PF00505">
    <property type="entry name" value="HMG_box"/>
    <property type="match status" value="1"/>
</dbReference>
<protein>
    <submittedName>
        <fullName evidence="6">High mobility group protein 20A</fullName>
    </submittedName>
</protein>
<evidence type="ECO:0000256" key="1">
    <source>
        <dbReference type="ARBA" id="ARBA00023125"/>
    </source>
</evidence>
<dbReference type="Proteomes" id="UP000694843">
    <property type="component" value="Unplaced"/>
</dbReference>
<keyword evidence="2" id="KW-0539">Nucleus</keyword>
<feature type="compositionally biased region" description="Polar residues" evidence="3">
    <location>
        <begin position="226"/>
        <end position="235"/>
    </location>
</feature>
<keyword evidence="1 2" id="KW-0238">DNA-binding</keyword>
<keyword evidence="5" id="KW-1185">Reference proteome</keyword>
<dbReference type="OrthoDB" id="1919336at2759"/>
<evidence type="ECO:0000256" key="2">
    <source>
        <dbReference type="PROSITE-ProRule" id="PRU00267"/>
    </source>
</evidence>
<dbReference type="AlphaFoldDB" id="A0A8B7NL60"/>
<dbReference type="GeneID" id="108671367"/>
<dbReference type="InterPro" id="IPR036910">
    <property type="entry name" value="HMG_box_dom_sf"/>
</dbReference>